<dbReference type="PROSITE" id="PS00122">
    <property type="entry name" value="CARBOXYLESTERASE_B_1"/>
    <property type="match status" value="1"/>
</dbReference>
<keyword evidence="2 3" id="KW-0378">Hydrolase</keyword>
<dbReference type="Pfam" id="PF00135">
    <property type="entry name" value="COesterase"/>
    <property type="match status" value="1"/>
</dbReference>
<comment type="similarity">
    <text evidence="1 3">Belongs to the type-B carboxylesterase/lipase family.</text>
</comment>
<dbReference type="InterPro" id="IPR019826">
    <property type="entry name" value="Carboxylesterase_B_AS"/>
</dbReference>
<dbReference type="PANTHER" id="PTHR11559">
    <property type="entry name" value="CARBOXYLESTERASE"/>
    <property type="match status" value="1"/>
</dbReference>
<evidence type="ECO:0000256" key="3">
    <source>
        <dbReference type="RuleBase" id="RU361235"/>
    </source>
</evidence>
<dbReference type="InterPro" id="IPR029058">
    <property type="entry name" value="AB_hydrolase_fold"/>
</dbReference>
<protein>
    <recommendedName>
        <fullName evidence="3">Carboxylic ester hydrolase</fullName>
        <ecNumber evidence="3">3.1.1.-</ecNumber>
    </recommendedName>
</protein>
<evidence type="ECO:0000256" key="2">
    <source>
        <dbReference type="ARBA" id="ARBA00022801"/>
    </source>
</evidence>
<dbReference type="Gene3D" id="3.40.50.1820">
    <property type="entry name" value="alpha/beta hydrolase"/>
    <property type="match status" value="1"/>
</dbReference>
<accession>A0A929FYQ8</accession>
<evidence type="ECO:0000313" key="6">
    <source>
        <dbReference type="Proteomes" id="UP000598360"/>
    </source>
</evidence>
<proteinExistence type="inferred from homology"/>
<dbReference type="Proteomes" id="UP000598360">
    <property type="component" value="Unassembled WGS sequence"/>
</dbReference>
<evidence type="ECO:0000313" key="5">
    <source>
        <dbReference type="EMBL" id="MBE9372952.1"/>
    </source>
</evidence>
<evidence type="ECO:0000259" key="4">
    <source>
        <dbReference type="Pfam" id="PF00135"/>
    </source>
</evidence>
<dbReference type="InterPro" id="IPR002018">
    <property type="entry name" value="CarbesteraseB"/>
</dbReference>
<sequence length="495" mass="53325">MVDTTVQTDSGTVRGEVVADGACAWRGIPYAAPPVGGNRFRAPQPPEPWDEVRECTRFGNAAVQDVSRFSPLQTEPDEDCLHLNVWSPAADGQQRPVLVWIHGGAFVTGAGSETLYDGTGFAADGDVVLVTVNYRLGVFGFLHLAEHGGAELASSGNNGLLDQIAALRWVRDNIAAFGGDPGNVTVFGESAGAISVADLLVMPAARGLFHRAIIESTAAPAMPERTAREATGVLLGELGIEPGPDAVPRLRALPAEQLHRAGVALPPMTFAPVVDGTAIPDDPQSCMQRGEIAPVPVLCGANRDEYTLFSSMFLDTSGWRSADVQEWLRGKFGPLWPQVAEHFAGHEWDVDLLNRLMSYGSFVCPTLRATAALSAHTDVWSYLFVYEHPLLKATHGLELPFVWRRVGAGGAGPFDVSGPDAVALSERMFAAWIAFARTGNPNAPGLPEWPRYDTERRAVMVFDAESEVRHDPHTDRGLWESLAAHERFGEAVFTS</sequence>
<dbReference type="EC" id="3.1.1.-" evidence="3"/>
<gene>
    <name evidence="5" type="ORF">IQ251_00675</name>
</gene>
<dbReference type="InterPro" id="IPR050309">
    <property type="entry name" value="Type-B_Carboxylest/Lipase"/>
</dbReference>
<name>A0A929FYQ8_9PSEU</name>
<reference evidence="5" key="1">
    <citation type="submission" date="2020-10" db="EMBL/GenBank/DDBJ databases">
        <title>Diversity and distribution of actinomycetes associated with coral in the coast of Hainan.</title>
        <authorList>
            <person name="Li F."/>
        </authorList>
    </citation>
    <scope>NUCLEOTIDE SEQUENCE</scope>
    <source>
        <strain evidence="5">HNM0983</strain>
    </source>
</reference>
<feature type="domain" description="Carboxylesterase type B" evidence="4">
    <location>
        <begin position="3"/>
        <end position="471"/>
    </location>
</feature>
<organism evidence="5 6">
    <name type="scientific">Saccharopolyspora montiporae</name>
    <dbReference type="NCBI Taxonomy" id="2781240"/>
    <lineage>
        <taxon>Bacteria</taxon>
        <taxon>Bacillati</taxon>
        <taxon>Actinomycetota</taxon>
        <taxon>Actinomycetes</taxon>
        <taxon>Pseudonocardiales</taxon>
        <taxon>Pseudonocardiaceae</taxon>
        <taxon>Saccharopolyspora</taxon>
    </lineage>
</organism>
<comment type="caution">
    <text evidence="5">The sequence shown here is derived from an EMBL/GenBank/DDBJ whole genome shotgun (WGS) entry which is preliminary data.</text>
</comment>
<dbReference type="AlphaFoldDB" id="A0A929FYQ8"/>
<dbReference type="RefSeq" id="WP_193926402.1">
    <property type="nucleotide sequence ID" value="NZ_JADEYC010000001.1"/>
</dbReference>
<keyword evidence="6" id="KW-1185">Reference proteome</keyword>
<dbReference type="SUPFAM" id="SSF53474">
    <property type="entry name" value="alpha/beta-Hydrolases"/>
    <property type="match status" value="1"/>
</dbReference>
<dbReference type="GO" id="GO:0016787">
    <property type="term" value="F:hydrolase activity"/>
    <property type="evidence" value="ECO:0007669"/>
    <property type="project" value="UniProtKB-KW"/>
</dbReference>
<dbReference type="EMBL" id="JADEYC010000001">
    <property type="protein sequence ID" value="MBE9372952.1"/>
    <property type="molecule type" value="Genomic_DNA"/>
</dbReference>
<evidence type="ECO:0000256" key="1">
    <source>
        <dbReference type="ARBA" id="ARBA00005964"/>
    </source>
</evidence>